<protein>
    <recommendedName>
        <fullName evidence="4">Transglycosylase SLT domain-containing protein</fullName>
    </recommendedName>
</protein>
<reference evidence="2 3" key="1">
    <citation type="submission" date="2017-09" db="EMBL/GenBank/DDBJ databases">
        <authorList>
            <person name="Ehlers B."/>
            <person name="Leendertz F.H."/>
        </authorList>
    </citation>
    <scope>NUCLEOTIDE SEQUENCE [LARGE SCALE GENOMIC DNA]</scope>
    <source>
        <strain evidence="2 3">CGMCC 4.6857</strain>
    </source>
</reference>
<proteinExistence type="predicted"/>
<dbReference type="OrthoDB" id="9766277at2"/>
<dbReference type="InterPro" id="IPR023346">
    <property type="entry name" value="Lysozyme-like_dom_sf"/>
</dbReference>
<dbReference type="Proteomes" id="UP000219612">
    <property type="component" value="Unassembled WGS sequence"/>
</dbReference>
<evidence type="ECO:0008006" key="4">
    <source>
        <dbReference type="Google" id="ProtNLM"/>
    </source>
</evidence>
<dbReference type="Gene3D" id="1.10.530.10">
    <property type="match status" value="1"/>
</dbReference>
<organism evidence="2 3">
    <name type="scientific">Paractinoplanes atraurantiacus</name>
    <dbReference type="NCBI Taxonomy" id="1036182"/>
    <lineage>
        <taxon>Bacteria</taxon>
        <taxon>Bacillati</taxon>
        <taxon>Actinomycetota</taxon>
        <taxon>Actinomycetes</taxon>
        <taxon>Micromonosporales</taxon>
        <taxon>Micromonosporaceae</taxon>
        <taxon>Paractinoplanes</taxon>
    </lineage>
</organism>
<dbReference type="RefSeq" id="WP_097317905.1">
    <property type="nucleotide sequence ID" value="NZ_OBDY01000001.1"/>
</dbReference>
<evidence type="ECO:0000313" key="2">
    <source>
        <dbReference type="EMBL" id="SNY06144.1"/>
    </source>
</evidence>
<evidence type="ECO:0000256" key="1">
    <source>
        <dbReference type="SAM" id="MobiDB-lite"/>
    </source>
</evidence>
<sequence>MNRLWSRVGVRVTAVGLLVAGAAGGVYLGQDREVQQTSAGAQLVVQASVDDTVLLKQRQAAHAADRAQRSQAEAGAAEKAAAAAKVSAAQAHSTEQKVIAQKKAAEAKKAAEEAAKKAAEAKKKAEESEESSGPTEYTGEIPASCDEYSGARATGCALMIAAGFGIDQFPCLNKLWDKESGWNYKASNPSSGAYGIPQSLPGSKMASEGDDWKTNPATQIKWGLGYIEGRYDTPCGAWSHSQDTGWY</sequence>
<name>A0A285F602_9ACTN</name>
<dbReference type="SUPFAM" id="SSF53955">
    <property type="entry name" value="Lysozyme-like"/>
    <property type="match status" value="1"/>
</dbReference>
<gene>
    <name evidence="2" type="ORF">SAMN05421748_101635</name>
</gene>
<dbReference type="EMBL" id="OBDY01000001">
    <property type="protein sequence ID" value="SNY06144.1"/>
    <property type="molecule type" value="Genomic_DNA"/>
</dbReference>
<evidence type="ECO:0000313" key="3">
    <source>
        <dbReference type="Proteomes" id="UP000219612"/>
    </source>
</evidence>
<feature type="region of interest" description="Disordered" evidence="1">
    <location>
        <begin position="120"/>
        <end position="142"/>
    </location>
</feature>
<accession>A0A285F602</accession>
<dbReference type="AlphaFoldDB" id="A0A285F602"/>
<keyword evidence="3" id="KW-1185">Reference proteome</keyword>